<name>A0AAD0NNZ5_9ACTN</name>
<dbReference type="Gene3D" id="3.30.70.100">
    <property type="match status" value="1"/>
</dbReference>
<evidence type="ECO:0000313" key="3">
    <source>
        <dbReference type="Proteomes" id="UP000244903"/>
    </source>
</evidence>
<organism evidence="2 3">
    <name type="scientific">Dietzia psychralcaliphila</name>
    <dbReference type="NCBI Taxonomy" id="139021"/>
    <lineage>
        <taxon>Bacteria</taxon>
        <taxon>Bacillati</taxon>
        <taxon>Actinomycetota</taxon>
        <taxon>Actinomycetes</taxon>
        <taxon>Mycobacteriales</taxon>
        <taxon>Dietziaceae</taxon>
        <taxon>Dietzia</taxon>
    </lineage>
</organism>
<proteinExistence type="predicted"/>
<evidence type="ECO:0000259" key="1">
    <source>
        <dbReference type="Pfam" id="PF07045"/>
    </source>
</evidence>
<dbReference type="AlphaFoldDB" id="A0AAD0NNZ5"/>
<dbReference type="RefSeq" id="WP_107747835.1">
    <property type="nucleotide sequence ID" value="NZ_CP015453.1"/>
</dbReference>
<keyword evidence="3" id="KW-1185">Reference proteome</keyword>
<dbReference type="KEGG" id="dpc:A6048_00970"/>
<dbReference type="SUPFAM" id="SSF54909">
    <property type="entry name" value="Dimeric alpha+beta barrel"/>
    <property type="match status" value="1"/>
</dbReference>
<accession>A0AAD0NNZ5</accession>
<protein>
    <recommendedName>
        <fullName evidence="1">DUF1330 domain-containing protein</fullName>
    </recommendedName>
</protein>
<gene>
    <name evidence="2" type="ORF">A6048_00970</name>
</gene>
<dbReference type="Pfam" id="PF07045">
    <property type="entry name" value="DUF1330"/>
    <property type="match status" value="1"/>
</dbReference>
<dbReference type="EMBL" id="CP015453">
    <property type="protein sequence ID" value="AWH94319.1"/>
    <property type="molecule type" value="Genomic_DNA"/>
</dbReference>
<dbReference type="InterPro" id="IPR011008">
    <property type="entry name" value="Dimeric_a/b-barrel"/>
</dbReference>
<sequence length="94" mass="10772">MTVRLCVLLWPYPGREGALLRYENRVLPLIAEHGGTVCSRDQVLRESDADPSEVQRIDFPDARALDAFMSDPRRIRLEHEREASIARTDVLRLA</sequence>
<reference evidence="2 3" key="1">
    <citation type="submission" date="2016-04" db="EMBL/GenBank/DDBJ databases">
        <title>Complete genome sequence of the haloalkaliphilic hydrocarbon-degrading bacterium Dietzia psychralcaliphila ILA-1T, isolated from a drain of a fish product-processing plant.</title>
        <authorList>
            <person name="Zhao J."/>
            <person name="Hu B."/>
            <person name="Geng S."/>
            <person name="Nie Y."/>
            <person name="Tang Y."/>
        </authorList>
    </citation>
    <scope>NUCLEOTIDE SEQUENCE [LARGE SCALE GENOMIC DNA]</scope>
    <source>
        <strain evidence="2 3">ILA-1</strain>
    </source>
</reference>
<dbReference type="Proteomes" id="UP000244903">
    <property type="component" value="Chromosome"/>
</dbReference>
<dbReference type="InterPro" id="IPR010753">
    <property type="entry name" value="DUF1330"/>
</dbReference>
<feature type="domain" description="DUF1330" evidence="1">
    <location>
        <begin position="20"/>
        <end position="84"/>
    </location>
</feature>
<evidence type="ECO:0000313" key="2">
    <source>
        <dbReference type="EMBL" id="AWH94319.1"/>
    </source>
</evidence>